<dbReference type="SUPFAM" id="SSF55785">
    <property type="entry name" value="PYP-like sensor domain (PAS domain)"/>
    <property type="match status" value="2"/>
</dbReference>
<reference evidence="9" key="1">
    <citation type="submission" date="2020-02" db="EMBL/GenBank/DDBJ databases">
        <authorList>
            <person name="Meier V. D."/>
        </authorList>
    </citation>
    <scope>NUCLEOTIDE SEQUENCE</scope>
    <source>
        <strain evidence="9">AVDCRST_MAG89</strain>
    </source>
</reference>
<dbReference type="InterPro" id="IPR000780">
    <property type="entry name" value="CheR_MeTrfase"/>
</dbReference>
<dbReference type="InterPro" id="IPR022642">
    <property type="entry name" value="CheR_C"/>
</dbReference>
<dbReference type="InterPro" id="IPR029063">
    <property type="entry name" value="SAM-dependent_MTases_sf"/>
</dbReference>
<evidence type="ECO:0000256" key="2">
    <source>
        <dbReference type="ARBA" id="ARBA00012534"/>
    </source>
</evidence>
<dbReference type="InterPro" id="IPR000014">
    <property type="entry name" value="PAS"/>
</dbReference>
<dbReference type="CDD" id="cd00130">
    <property type="entry name" value="PAS"/>
    <property type="match status" value="2"/>
</dbReference>
<dbReference type="InterPro" id="IPR035965">
    <property type="entry name" value="PAS-like_dom_sf"/>
</dbReference>
<feature type="coiled-coil region" evidence="6">
    <location>
        <begin position="414"/>
        <end position="501"/>
    </location>
</feature>
<evidence type="ECO:0000256" key="5">
    <source>
        <dbReference type="ARBA" id="ARBA00022691"/>
    </source>
</evidence>
<dbReference type="SUPFAM" id="SSF90257">
    <property type="entry name" value="Myosin rod fragments"/>
    <property type="match status" value="1"/>
</dbReference>
<dbReference type="SUPFAM" id="SSF53335">
    <property type="entry name" value="S-adenosyl-L-methionine-dependent methyltransferases"/>
    <property type="match status" value="1"/>
</dbReference>
<protein>
    <recommendedName>
        <fullName evidence="2">protein-glutamate O-methyltransferase</fullName>
        <ecNumber evidence="2">2.1.1.80</ecNumber>
    </recommendedName>
</protein>
<dbReference type="SMART" id="SM00138">
    <property type="entry name" value="MeTrc"/>
    <property type="match status" value="1"/>
</dbReference>
<dbReference type="EMBL" id="CADCTV010000915">
    <property type="protein sequence ID" value="CAA9368841.1"/>
    <property type="molecule type" value="Genomic_DNA"/>
</dbReference>
<keyword evidence="5" id="KW-0949">S-adenosyl-L-methionine</keyword>
<evidence type="ECO:0000259" key="7">
    <source>
        <dbReference type="PROSITE" id="PS50112"/>
    </source>
</evidence>
<dbReference type="Pfam" id="PF03705">
    <property type="entry name" value="CheR_N"/>
    <property type="match status" value="1"/>
</dbReference>
<dbReference type="InterPro" id="IPR013767">
    <property type="entry name" value="PAS_fold"/>
</dbReference>
<keyword evidence="4 9" id="KW-0808">Transferase</keyword>
<dbReference type="Gene3D" id="3.40.50.150">
    <property type="entry name" value="Vaccinia Virus protein VP39"/>
    <property type="match status" value="1"/>
</dbReference>
<dbReference type="PANTHER" id="PTHR24422:SF10">
    <property type="entry name" value="CHEMOTAXIS PROTEIN METHYLTRANSFERASE 2"/>
    <property type="match status" value="1"/>
</dbReference>
<dbReference type="PRINTS" id="PR00996">
    <property type="entry name" value="CHERMTFRASE"/>
</dbReference>
<dbReference type="GO" id="GO:0006355">
    <property type="term" value="P:regulation of DNA-templated transcription"/>
    <property type="evidence" value="ECO:0007669"/>
    <property type="project" value="InterPro"/>
</dbReference>
<organism evidence="9">
    <name type="scientific">uncultured Gemmatimonadota bacterium</name>
    <dbReference type="NCBI Taxonomy" id="203437"/>
    <lineage>
        <taxon>Bacteria</taxon>
        <taxon>Pseudomonadati</taxon>
        <taxon>Gemmatimonadota</taxon>
        <taxon>environmental samples</taxon>
    </lineage>
</organism>
<dbReference type="SMART" id="SM00091">
    <property type="entry name" value="PAS"/>
    <property type="match status" value="2"/>
</dbReference>
<gene>
    <name evidence="9" type="ORF">AVDCRST_MAG89-4371</name>
</gene>
<comment type="catalytic activity">
    <reaction evidence="1">
        <text>L-glutamyl-[protein] + S-adenosyl-L-methionine = [protein]-L-glutamate 5-O-methyl ester + S-adenosyl-L-homocysteine</text>
        <dbReference type="Rhea" id="RHEA:24452"/>
        <dbReference type="Rhea" id="RHEA-COMP:10208"/>
        <dbReference type="Rhea" id="RHEA-COMP:10311"/>
        <dbReference type="ChEBI" id="CHEBI:29973"/>
        <dbReference type="ChEBI" id="CHEBI:57856"/>
        <dbReference type="ChEBI" id="CHEBI:59789"/>
        <dbReference type="ChEBI" id="CHEBI:82795"/>
        <dbReference type="EC" id="2.1.1.80"/>
    </reaction>
</comment>
<sequence>MTTTAPAAHPEFEELLVFLRDMRSFDFSGYKRTTLQRRVDKRMQTVGVQGYPAYRDYLEVHPGEFEALFNTILINVTSFFRDEAAWATLRDDFVPALLERKKGGQPIRVWSAGCATGQETYSLVMLLAEAMGIEAFRHQVKVYATDLDNEALAEARHAVYADKDLEGLPEGFRDRYFEAVAGRWTFRTDLRRQVIFGRHDLAQDAPMSHLDLLTCRNVLMYFNSEVQGRILARFHFALQPEGLLFLGRAEMIRAHASLFTAANLGARVFRRAPSGVRERVFMLGRGVGQNRPSPSAQQLELRDAALDALPSAQLVVGPGGDLLLANEAARKMFAVGAADLGRPLQDLRVSYRPVELRSRIDQVLADRLPVYLSGVEQPGPDGDVRSFDVQVCPLGTGAGTPLGVSISFNDVTRHTRLQAEVEHANQALETAFEELQSTNEELETTNEELQSTIEELETTNEELQSTNEELETMNEELQSTNEEMETLNDEVQRRSQALEQSSVYLASVLASLRAGVVVVDREMLVQLWNGRMEQLWGLRADEVQDQPFLHLDIGLPVERMKGALRAVLDGRAEGESLVLEAVNRRGRGITCEVSVMPLVSAGQETRGAVVVVEERAAQGG</sequence>
<keyword evidence="6" id="KW-0175">Coiled coil</keyword>
<evidence type="ECO:0000256" key="3">
    <source>
        <dbReference type="ARBA" id="ARBA00022603"/>
    </source>
</evidence>
<keyword evidence="3 9" id="KW-0489">Methyltransferase</keyword>
<feature type="domain" description="PAS" evidence="7">
    <location>
        <begin position="501"/>
        <end position="549"/>
    </location>
</feature>
<dbReference type="GO" id="GO:0008983">
    <property type="term" value="F:protein-glutamate O-methyltransferase activity"/>
    <property type="evidence" value="ECO:0007669"/>
    <property type="project" value="UniProtKB-EC"/>
</dbReference>
<evidence type="ECO:0000256" key="6">
    <source>
        <dbReference type="SAM" id="Coils"/>
    </source>
</evidence>
<feature type="domain" description="CheR-type methyltransferase" evidence="8">
    <location>
        <begin position="1"/>
        <end position="274"/>
    </location>
</feature>
<accession>A0A6J4MX58</accession>
<evidence type="ECO:0000313" key="9">
    <source>
        <dbReference type="EMBL" id="CAA9368841.1"/>
    </source>
</evidence>
<dbReference type="Gene3D" id="1.10.155.10">
    <property type="entry name" value="Chemotaxis receptor methyltransferase CheR, N-terminal domain"/>
    <property type="match status" value="1"/>
</dbReference>
<name>A0A6J4MX58_9BACT</name>
<keyword evidence="9" id="KW-0418">Kinase</keyword>
<dbReference type="InterPro" id="IPR036804">
    <property type="entry name" value="CheR_N_sf"/>
</dbReference>
<evidence type="ECO:0000259" key="8">
    <source>
        <dbReference type="PROSITE" id="PS50123"/>
    </source>
</evidence>
<evidence type="ECO:0000256" key="4">
    <source>
        <dbReference type="ARBA" id="ARBA00022679"/>
    </source>
</evidence>
<dbReference type="PROSITE" id="PS50112">
    <property type="entry name" value="PAS"/>
    <property type="match status" value="1"/>
</dbReference>
<dbReference type="AlphaFoldDB" id="A0A6J4MX58"/>
<dbReference type="PROSITE" id="PS50123">
    <property type="entry name" value="CHER"/>
    <property type="match status" value="1"/>
</dbReference>
<dbReference type="Pfam" id="PF01739">
    <property type="entry name" value="CheR"/>
    <property type="match status" value="1"/>
</dbReference>
<proteinExistence type="predicted"/>
<evidence type="ECO:0000256" key="1">
    <source>
        <dbReference type="ARBA" id="ARBA00001541"/>
    </source>
</evidence>
<dbReference type="NCBIfam" id="TIGR00229">
    <property type="entry name" value="sensory_box"/>
    <property type="match status" value="2"/>
</dbReference>
<dbReference type="Gene3D" id="3.30.450.20">
    <property type="entry name" value="PAS domain"/>
    <property type="match status" value="2"/>
</dbReference>
<dbReference type="InterPro" id="IPR022641">
    <property type="entry name" value="CheR_N"/>
</dbReference>
<dbReference type="EC" id="2.1.1.80" evidence="2"/>
<dbReference type="PANTHER" id="PTHR24422">
    <property type="entry name" value="CHEMOTAXIS PROTEIN METHYLTRANSFERASE"/>
    <property type="match status" value="1"/>
</dbReference>
<dbReference type="Gene3D" id="1.10.287.620">
    <property type="entry name" value="Helix Hairpins"/>
    <property type="match status" value="1"/>
</dbReference>
<dbReference type="InterPro" id="IPR050903">
    <property type="entry name" value="Bact_Chemotaxis_MeTrfase"/>
</dbReference>
<dbReference type="GO" id="GO:0016301">
    <property type="term" value="F:kinase activity"/>
    <property type="evidence" value="ECO:0007669"/>
    <property type="project" value="UniProtKB-KW"/>
</dbReference>
<dbReference type="GO" id="GO:0032259">
    <property type="term" value="P:methylation"/>
    <property type="evidence" value="ECO:0007669"/>
    <property type="project" value="UniProtKB-KW"/>
</dbReference>
<dbReference type="SUPFAM" id="SSF47757">
    <property type="entry name" value="Chemotaxis receptor methyltransferase CheR, N-terminal domain"/>
    <property type="match status" value="1"/>
</dbReference>
<dbReference type="Pfam" id="PF00989">
    <property type="entry name" value="PAS"/>
    <property type="match status" value="2"/>
</dbReference>